<keyword evidence="3" id="KW-1185">Reference proteome</keyword>
<sequence>MTPLVSILIPNYNKSPYLKKTLDSVLAQTYAKWECIIVDDHSTDNSWEILEEYVSNDSRFRIFRRPKNRIQGGNAARNCSIEWAKGEFVAFLDSDDIWQPKRLELAISFLRSHNFKSIYSGAIVVRPNLIEKLPSRDIRDGESVFDFILSDGVFCPTPSLVMKSELAKKVMFDENLMRHQDYDFFIRAHMVSPWKYFENYDVRVNWTRADLKKINYYNCIPFYEKHWEKSANKAIRYKYIVRITSSSIRESSQYYIAAYFKKILNKEGYTFLFQEYILFYFPHLFFVLSKIKWVFRGVFYNK</sequence>
<dbReference type="PANTHER" id="PTHR22916">
    <property type="entry name" value="GLYCOSYLTRANSFERASE"/>
    <property type="match status" value="1"/>
</dbReference>
<evidence type="ECO:0000313" key="3">
    <source>
        <dbReference type="Proteomes" id="UP001236663"/>
    </source>
</evidence>
<comment type="caution">
    <text evidence="2">The sequence shown here is derived from an EMBL/GenBank/DDBJ whole genome shotgun (WGS) entry which is preliminary data.</text>
</comment>
<keyword evidence="2" id="KW-0808">Transferase</keyword>
<dbReference type="EC" id="2.4.-.-" evidence="2"/>
<proteinExistence type="predicted"/>
<keyword evidence="2" id="KW-0328">Glycosyltransferase</keyword>
<dbReference type="Pfam" id="PF00535">
    <property type="entry name" value="Glycos_transf_2"/>
    <property type="match status" value="1"/>
</dbReference>
<evidence type="ECO:0000259" key="1">
    <source>
        <dbReference type="Pfam" id="PF00535"/>
    </source>
</evidence>
<accession>A0ABT8CGC2</accession>
<dbReference type="CDD" id="cd00761">
    <property type="entry name" value="Glyco_tranf_GTA_type"/>
    <property type="match status" value="1"/>
</dbReference>
<protein>
    <submittedName>
        <fullName evidence="2">Glycosyltransferase family 2 protein</fullName>
        <ecNumber evidence="2">2.4.-.-</ecNumber>
    </submittedName>
</protein>
<organism evidence="2 3">
    <name type="scientific">Cyclobacterium jeungdonense</name>
    <dbReference type="NCBI Taxonomy" id="708087"/>
    <lineage>
        <taxon>Bacteria</taxon>
        <taxon>Pseudomonadati</taxon>
        <taxon>Bacteroidota</taxon>
        <taxon>Cytophagia</taxon>
        <taxon>Cytophagales</taxon>
        <taxon>Cyclobacteriaceae</taxon>
        <taxon>Cyclobacterium</taxon>
    </lineage>
</organism>
<evidence type="ECO:0000313" key="2">
    <source>
        <dbReference type="EMBL" id="MDN3690583.1"/>
    </source>
</evidence>
<dbReference type="Proteomes" id="UP001236663">
    <property type="component" value="Unassembled WGS sequence"/>
</dbReference>
<dbReference type="SUPFAM" id="SSF53448">
    <property type="entry name" value="Nucleotide-diphospho-sugar transferases"/>
    <property type="match status" value="1"/>
</dbReference>
<gene>
    <name evidence="2" type="ORF">QWZ15_22375</name>
</gene>
<feature type="domain" description="Glycosyltransferase 2-like" evidence="1">
    <location>
        <begin position="6"/>
        <end position="130"/>
    </location>
</feature>
<dbReference type="GO" id="GO:0016757">
    <property type="term" value="F:glycosyltransferase activity"/>
    <property type="evidence" value="ECO:0007669"/>
    <property type="project" value="UniProtKB-KW"/>
</dbReference>
<dbReference type="InterPro" id="IPR001173">
    <property type="entry name" value="Glyco_trans_2-like"/>
</dbReference>
<dbReference type="Gene3D" id="3.90.550.10">
    <property type="entry name" value="Spore Coat Polysaccharide Biosynthesis Protein SpsA, Chain A"/>
    <property type="match status" value="1"/>
</dbReference>
<reference evidence="3" key="1">
    <citation type="journal article" date="2019" name="Int. J. Syst. Evol. Microbiol.">
        <title>The Global Catalogue of Microorganisms (GCM) 10K type strain sequencing project: providing services to taxonomists for standard genome sequencing and annotation.</title>
        <authorList>
            <consortium name="The Broad Institute Genomics Platform"/>
            <consortium name="The Broad Institute Genome Sequencing Center for Infectious Disease"/>
            <person name="Wu L."/>
            <person name="Ma J."/>
        </authorList>
    </citation>
    <scope>NUCLEOTIDE SEQUENCE [LARGE SCALE GENOMIC DNA]</scope>
    <source>
        <strain evidence="3">CECT 7706</strain>
    </source>
</reference>
<name>A0ABT8CGC2_9BACT</name>
<dbReference type="EMBL" id="JAUFQS010000047">
    <property type="protein sequence ID" value="MDN3690583.1"/>
    <property type="molecule type" value="Genomic_DNA"/>
</dbReference>
<dbReference type="PANTHER" id="PTHR22916:SF3">
    <property type="entry name" value="UDP-GLCNAC:BETAGAL BETA-1,3-N-ACETYLGLUCOSAMINYLTRANSFERASE-LIKE PROTEIN 1"/>
    <property type="match status" value="1"/>
</dbReference>
<dbReference type="RefSeq" id="WP_163382941.1">
    <property type="nucleotide sequence ID" value="NZ_JAUFQS010000047.1"/>
</dbReference>
<dbReference type="InterPro" id="IPR029044">
    <property type="entry name" value="Nucleotide-diphossugar_trans"/>
</dbReference>